<feature type="region of interest" description="Disordered" evidence="1">
    <location>
        <begin position="171"/>
        <end position="243"/>
    </location>
</feature>
<comment type="caution">
    <text evidence="2">The sequence shown here is derived from an EMBL/GenBank/DDBJ whole genome shotgun (WGS) entry which is preliminary data.</text>
</comment>
<protein>
    <submittedName>
        <fullName evidence="2">Cysteine and glycine-rich protein 2 binding protein</fullName>
    </submittedName>
</protein>
<dbReference type="EMBL" id="JANTQA010000057">
    <property type="protein sequence ID" value="KAJ3429378.1"/>
    <property type="molecule type" value="Genomic_DNA"/>
</dbReference>
<evidence type="ECO:0000313" key="3">
    <source>
        <dbReference type="Proteomes" id="UP001146793"/>
    </source>
</evidence>
<dbReference type="AlphaFoldDB" id="A0AAV7YP25"/>
<accession>A0AAV7YP25</accession>
<feature type="compositionally biased region" description="Basic and acidic residues" evidence="1">
    <location>
        <begin position="228"/>
        <end position="243"/>
    </location>
</feature>
<evidence type="ECO:0000256" key="1">
    <source>
        <dbReference type="SAM" id="MobiDB-lite"/>
    </source>
</evidence>
<name>A0AAV7YP25_9EUKA</name>
<feature type="compositionally biased region" description="Low complexity" evidence="1">
    <location>
        <begin position="182"/>
        <end position="191"/>
    </location>
</feature>
<gene>
    <name evidence="2" type="ORF">M0812_24724</name>
</gene>
<feature type="compositionally biased region" description="Basic and acidic residues" evidence="1">
    <location>
        <begin position="192"/>
        <end position="207"/>
    </location>
</feature>
<sequence length="611" mass="71644">MAFNNENTPLFESFYLEDLEKNFTPILDFDFSNNSLSSNNGNSNTNNETKNFNLGKIGSLRHIPSLDTKFSIMGNDDQLSNLLLEEEKGSEILDEKKGPIVVKSEIEEPISIPNLKPSVSLRSLLSVEPKLSFSEFDLKMEDSLPRFVPPPEFFTTDEENVDQETQYGKLNENENENKSENNNDNNNNNNKTETKKEKQDPKTETQMRRISQRNLNRKKEEEEEEEKEKEKKEKELKKEMEKEMEMEKEKNMEEEMEEQEGFDLKMLENLSLKDPKRKRDFQAKPTKQNSLRRLDSTIVESGKDVFKLLVGQLWVITGGASQKFLTPYTVQIANKIGQVFNASENETKNFQSQLKYLLSNSRRTFTEFILELLIGLLSLRYSQDENKPVVSQELFDVLVEIGEINSVKQQTKEQAEKSEELKLKLEKIYQNTFSIQTLLYWFNKRYVDRLTNFFSIKSQRLFCEQHLFYLGKSKFLLSCLLLVPELIKQDGIIKQYSQLINRDYENNLLNLYINNRGKKVKLANQFIRAYGLNNGEYWSMISKDYCEKINFTPETIFDHFPFKSIIKNPSLSNLCQRNIPIKPLEKKKVLTNEKKIKVKINVDWLHKKRLL</sequence>
<reference evidence="2" key="1">
    <citation type="submission" date="2022-08" db="EMBL/GenBank/DDBJ databases">
        <title>Novel sulphate-reducing endosymbionts in the free-living metamonad Anaeramoeba.</title>
        <authorList>
            <person name="Jerlstrom-Hultqvist J."/>
            <person name="Cepicka I."/>
            <person name="Gallot-Lavallee L."/>
            <person name="Salas-Leiva D."/>
            <person name="Curtis B.A."/>
            <person name="Zahonova K."/>
            <person name="Pipaliya S."/>
            <person name="Dacks J."/>
            <person name="Roger A.J."/>
        </authorList>
    </citation>
    <scope>NUCLEOTIDE SEQUENCE</scope>
    <source>
        <strain evidence="2">Busselton2</strain>
    </source>
</reference>
<dbReference type="Proteomes" id="UP001146793">
    <property type="component" value="Unassembled WGS sequence"/>
</dbReference>
<evidence type="ECO:0000313" key="2">
    <source>
        <dbReference type="EMBL" id="KAJ3429378.1"/>
    </source>
</evidence>
<organism evidence="2 3">
    <name type="scientific">Anaeramoeba flamelloides</name>
    <dbReference type="NCBI Taxonomy" id="1746091"/>
    <lineage>
        <taxon>Eukaryota</taxon>
        <taxon>Metamonada</taxon>
        <taxon>Anaeramoebidae</taxon>
        <taxon>Anaeramoeba</taxon>
    </lineage>
</organism>
<proteinExistence type="predicted"/>
<feature type="compositionally biased region" description="Basic and acidic residues" evidence="1">
    <location>
        <begin position="171"/>
        <end position="181"/>
    </location>
</feature>